<organism evidence="2 3">
    <name type="scientific">Helicobacter cappadocius</name>
    <dbReference type="NCBI Taxonomy" id="3063998"/>
    <lineage>
        <taxon>Bacteria</taxon>
        <taxon>Pseudomonadati</taxon>
        <taxon>Campylobacterota</taxon>
        <taxon>Epsilonproteobacteria</taxon>
        <taxon>Campylobacterales</taxon>
        <taxon>Helicobacteraceae</taxon>
        <taxon>Helicobacter</taxon>
    </lineage>
</organism>
<accession>A0AA90PU89</accession>
<protein>
    <submittedName>
        <fullName evidence="2">Uncharacterized protein</fullName>
    </submittedName>
</protein>
<dbReference type="EMBL" id="JAUPEV010000003">
    <property type="protein sequence ID" value="MDO7252782.1"/>
    <property type="molecule type" value="Genomic_DNA"/>
</dbReference>
<evidence type="ECO:0000313" key="2">
    <source>
        <dbReference type="EMBL" id="MDP2538825.1"/>
    </source>
</evidence>
<evidence type="ECO:0000313" key="4">
    <source>
        <dbReference type="Proteomes" id="UP001240777"/>
    </source>
</evidence>
<dbReference type="Proteomes" id="UP001177258">
    <property type="component" value="Unassembled WGS sequence"/>
</dbReference>
<name>A0AA90PU89_9HELI</name>
<dbReference type="AlphaFoldDB" id="A0AA90PU89"/>
<reference evidence="2 4" key="1">
    <citation type="submission" date="2023-07" db="EMBL/GenBank/DDBJ databases">
        <title>Unpublished Manusciprt.</title>
        <authorList>
            <person name="Aydin F."/>
            <person name="Tarhane S."/>
            <person name="Saticioglu I.B."/>
            <person name="Karakaya E."/>
            <person name="Abay S."/>
            <person name="Guran O."/>
            <person name="Bozkurt E."/>
            <person name="Uzum N."/>
            <person name="Olgun K."/>
            <person name="Jablonski D."/>
        </authorList>
    </citation>
    <scope>NUCLEOTIDE SEQUENCE</scope>
    <source>
        <strain evidence="4">faydin-H75</strain>
        <strain evidence="2">Faydin-H76</strain>
    </source>
</reference>
<evidence type="ECO:0000313" key="1">
    <source>
        <dbReference type="EMBL" id="MDO7252782.1"/>
    </source>
</evidence>
<dbReference type="EMBL" id="JAUYZK010000004">
    <property type="protein sequence ID" value="MDP2538825.1"/>
    <property type="molecule type" value="Genomic_DNA"/>
</dbReference>
<dbReference type="RefSeq" id="WP_305516628.1">
    <property type="nucleotide sequence ID" value="NZ_JAUPEV010000003.1"/>
</dbReference>
<sequence length="82" mass="9478">MKTLSYSIQAIDGLKNIVKMQTETINTLSENIGLLREELTNLQKRTCDLNARLVEIEDWTDERRLVEDNCLSSIASQTDRFM</sequence>
<comment type="caution">
    <text evidence="2">The sequence shown here is derived from an EMBL/GenBank/DDBJ whole genome shotgun (WGS) entry which is preliminary data.</text>
</comment>
<evidence type="ECO:0000313" key="3">
    <source>
        <dbReference type="Proteomes" id="UP001177258"/>
    </source>
</evidence>
<reference evidence="1" key="2">
    <citation type="submission" date="2023-07" db="EMBL/GenBank/DDBJ databases">
        <authorList>
            <person name="Aydin F."/>
            <person name="Tarhane S."/>
            <person name="Saticioglu I.B."/>
            <person name="Karakaya E."/>
            <person name="Abay S."/>
            <person name="Guran O."/>
            <person name="Bozkurt E."/>
            <person name="Uzum N."/>
            <person name="Olgun K."/>
            <person name="Jablonski D."/>
        </authorList>
    </citation>
    <scope>NUCLEOTIDE SEQUENCE</scope>
    <source>
        <strain evidence="1">Faydin-H75</strain>
    </source>
</reference>
<gene>
    <name evidence="1" type="ORF">Q5I04_02455</name>
    <name evidence="2" type="ORF">Q5I06_03385</name>
</gene>
<reference evidence="1 3" key="3">
    <citation type="journal article" date="2024" name="Syst. Appl. Microbiol.">
        <title>Helicobacter cappadocius sp. nov., from lizards: The first psychrotrophic Helicobacter species.</title>
        <authorList>
            <person name="Aydin F."/>
            <person name="Tarhane S."/>
            <person name="Karakaya E."/>
            <person name="Abay S."/>
            <person name="Kayman T."/>
            <person name="Guran O."/>
            <person name="Bozkurt E."/>
            <person name="Uzum N."/>
            <person name="Avci A."/>
            <person name="Olgun K."/>
            <person name="Jablonski D."/>
            <person name="Guran C."/>
            <person name="Burcin Saticioglu I."/>
        </authorList>
    </citation>
    <scope>NUCLEOTIDE SEQUENCE [LARGE SCALE GENOMIC DNA]</scope>
    <source>
        <strain evidence="1">Faydin-H75</strain>
        <strain evidence="3">faydin-H76</strain>
    </source>
</reference>
<proteinExistence type="predicted"/>
<keyword evidence="4" id="KW-1185">Reference proteome</keyword>
<dbReference type="Proteomes" id="UP001240777">
    <property type="component" value="Unassembled WGS sequence"/>
</dbReference>